<dbReference type="Proteomes" id="UP000011014">
    <property type="component" value="Unassembled WGS sequence"/>
</dbReference>
<dbReference type="Pfam" id="PF04051">
    <property type="entry name" value="TRAPP"/>
    <property type="match status" value="1"/>
</dbReference>
<proteinExistence type="inferred from homology"/>
<dbReference type="SUPFAM" id="SSF111126">
    <property type="entry name" value="Ligand-binding domain in the NO signalling and Golgi transport"/>
    <property type="match status" value="1"/>
</dbReference>
<dbReference type="PIRSF" id="PIRSF017479">
    <property type="entry name" value="TRAPP_I_complex_Trs31"/>
    <property type="match status" value="1"/>
</dbReference>
<dbReference type="GO" id="GO:0005783">
    <property type="term" value="C:endoplasmic reticulum"/>
    <property type="evidence" value="ECO:0007669"/>
    <property type="project" value="UniProtKB-SubCell"/>
</dbReference>
<dbReference type="AlphaFoldDB" id="E4XK01"/>
<gene>
    <name evidence="11" type="ORF">GSOID_T00012950001</name>
    <name evidence="12" type="ORF">GSOID_T00026805001</name>
</gene>
<dbReference type="EMBL" id="FN653063">
    <property type="protein sequence ID" value="CBY24777.1"/>
    <property type="molecule type" value="Genomic_DNA"/>
</dbReference>
<evidence type="ECO:0000256" key="6">
    <source>
        <dbReference type="ARBA" id="ARBA00022824"/>
    </source>
</evidence>
<accession>E4XK01</accession>
<dbReference type="GO" id="GO:1990070">
    <property type="term" value="C:TRAPPI protein complex"/>
    <property type="evidence" value="ECO:0007669"/>
    <property type="project" value="TreeGrafter"/>
</dbReference>
<dbReference type="InParanoid" id="E4XK01"/>
<dbReference type="GO" id="GO:1990071">
    <property type="term" value="C:TRAPPII protein complex"/>
    <property type="evidence" value="ECO:0007669"/>
    <property type="project" value="TreeGrafter"/>
</dbReference>
<evidence type="ECO:0000256" key="1">
    <source>
        <dbReference type="ARBA" id="ARBA00002910"/>
    </source>
</evidence>
<evidence type="ECO:0000313" key="13">
    <source>
        <dbReference type="Proteomes" id="UP000001307"/>
    </source>
</evidence>
<reference evidence="11" key="1">
    <citation type="journal article" date="2010" name="Science">
        <title>Plasticity of animal genome architecture unmasked by rapid evolution of a pelagic tunicate.</title>
        <authorList>
            <person name="Denoeud F."/>
            <person name="Henriet S."/>
            <person name="Mungpakdee S."/>
            <person name="Aury J.M."/>
            <person name="Da Silva C."/>
            <person name="Brinkmann H."/>
            <person name="Mikhaleva J."/>
            <person name="Olsen L.C."/>
            <person name="Jubin C."/>
            <person name="Canestro C."/>
            <person name="Bouquet J.M."/>
            <person name="Danks G."/>
            <person name="Poulain J."/>
            <person name="Campsteijn C."/>
            <person name="Adamski M."/>
            <person name="Cross I."/>
            <person name="Yadetie F."/>
            <person name="Muffato M."/>
            <person name="Louis A."/>
            <person name="Butcher S."/>
            <person name="Tsagkogeorga G."/>
            <person name="Konrad A."/>
            <person name="Singh S."/>
            <person name="Jensen M.F."/>
            <person name="Cong E.H."/>
            <person name="Eikeseth-Otteraa H."/>
            <person name="Noel B."/>
            <person name="Anthouard V."/>
            <person name="Porcel B.M."/>
            <person name="Kachouri-Lafond R."/>
            <person name="Nishino A."/>
            <person name="Ugolini M."/>
            <person name="Chourrout P."/>
            <person name="Nishida H."/>
            <person name="Aasland R."/>
            <person name="Huzurbazar S."/>
            <person name="Westhof E."/>
            <person name="Delsuc F."/>
            <person name="Lehrach H."/>
            <person name="Reinhardt R."/>
            <person name="Weissenbach J."/>
            <person name="Roy S.W."/>
            <person name="Artiguenave F."/>
            <person name="Postlethwait J.H."/>
            <person name="Manak J.R."/>
            <person name="Thompson E.M."/>
            <person name="Jaillon O."/>
            <person name="Du Pasquier L."/>
            <person name="Boudinot P."/>
            <person name="Liberles D.A."/>
            <person name="Volff J.N."/>
            <person name="Philippe H."/>
            <person name="Lenhard B."/>
            <person name="Roest Crollius H."/>
            <person name="Wincker P."/>
            <person name="Chourrout D."/>
        </authorList>
    </citation>
    <scope>NUCLEOTIDE SEQUENCE [LARGE SCALE GENOMIC DNA]</scope>
</reference>
<evidence type="ECO:0000256" key="3">
    <source>
        <dbReference type="ARBA" id="ARBA00004240"/>
    </source>
</evidence>
<dbReference type="Proteomes" id="UP000001307">
    <property type="component" value="Unassembled WGS sequence"/>
</dbReference>
<evidence type="ECO:0000256" key="5">
    <source>
        <dbReference type="ARBA" id="ARBA00022448"/>
    </source>
</evidence>
<dbReference type="EMBL" id="FN654575">
    <property type="protein sequence ID" value="CBY35021.1"/>
    <property type="molecule type" value="Genomic_DNA"/>
</dbReference>
<evidence type="ECO:0000256" key="8">
    <source>
        <dbReference type="ARBA" id="ARBA00023034"/>
    </source>
</evidence>
<dbReference type="GO" id="GO:1990072">
    <property type="term" value="C:TRAPPIII protein complex"/>
    <property type="evidence" value="ECO:0007669"/>
    <property type="project" value="TreeGrafter"/>
</dbReference>
<dbReference type="Gene3D" id="3.30.1380.20">
    <property type="entry name" value="Trafficking protein particle complex subunit 3"/>
    <property type="match status" value="1"/>
</dbReference>
<sequence>MSRDETKSILERSLSKGNQEYSLSLYTLLFAEMVRYCQDRANSLDDVADMLAEMGKDVGWRSIDLLYHREKKNKRDNKILDILLFIKKTLWTKLFGKEADKLEQAADDPRNYYVIEKEPIICKYISNPKDKSSLNCAAFAGGVIEATLCAGGFPCKVTTHWHKGTTFMIQFDESVVDREKV</sequence>
<dbReference type="InterPro" id="IPR016696">
    <property type="entry name" value="TRAPP-I_su5"/>
</dbReference>
<comment type="subunit">
    <text evidence="10">Part of the multisubunit TRAPP (transport protein particle) complex.</text>
</comment>
<comment type="similarity">
    <text evidence="4 10">Belongs to the TRAPP small subunits family. BET3 subfamily.</text>
</comment>
<keyword evidence="7 10" id="KW-0931">ER-Golgi transport</keyword>
<dbReference type="InterPro" id="IPR024096">
    <property type="entry name" value="NO_sig/Golgi_transp_ligand-bd"/>
</dbReference>
<dbReference type="FunFam" id="3.30.1380.20:FF:000005">
    <property type="entry name" value="Trafficking protein particle complex subunit 5"/>
    <property type="match status" value="1"/>
</dbReference>
<dbReference type="OrthoDB" id="10254842at2759"/>
<protein>
    <recommendedName>
        <fullName evidence="9 10">Trafficking protein particle complex subunit 5</fullName>
    </recommendedName>
</protein>
<dbReference type="InterPro" id="IPR007194">
    <property type="entry name" value="TRAPP_component"/>
</dbReference>
<organism evidence="11">
    <name type="scientific">Oikopleura dioica</name>
    <name type="common">Tunicate</name>
    <dbReference type="NCBI Taxonomy" id="34765"/>
    <lineage>
        <taxon>Eukaryota</taxon>
        <taxon>Metazoa</taxon>
        <taxon>Chordata</taxon>
        <taxon>Tunicata</taxon>
        <taxon>Appendicularia</taxon>
        <taxon>Copelata</taxon>
        <taxon>Oikopleuridae</taxon>
        <taxon>Oikopleura</taxon>
    </lineage>
</organism>
<evidence type="ECO:0000256" key="4">
    <source>
        <dbReference type="ARBA" id="ARBA00006218"/>
    </source>
</evidence>
<comment type="subcellular location">
    <subcellularLocation>
        <location evidence="3">Endoplasmic reticulum</location>
    </subcellularLocation>
    <subcellularLocation>
        <location evidence="2 10">Golgi apparatus</location>
        <location evidence="2 10">cis-Golgi network</location>
    </subcellularLocation>
</comment>
<keyword evidence="5 10" id="KW-0813">Transport</keyword>
<evidence type="ECO:0000313" key="11">
    <source>
        <dbReference type="EMBL" id="CBY24777.1"/>
    </source>
</evidence>
<keyword evidence="8 10" id="KW-0333">Golgi apparatus</keyword>
<dbReference type="PANTHER" id="PTHR20902">
    <property type="entry name" value="41-2 PROTEIN ANTIGEN-RELATED"/>
    <property type="match status" value="1"/>
</dbReference>
<comment type="function">
    <text evidence="1 10">May play a role in vesicular transport from endoplasmic reticulum to Golgi.</text>
</comment>
<dbReference type="GO" id="GO:0006888">
    <property type="term" value="P:endoplasmic reticulum to Golgi vesicle-mediated transport"/>
    <property type="evidence" value="ECO:0007669"/>
    <property type="project" value="TreeGrafter"/>
</dbReference>
<dbReference type="PANTHER" id="PTHR20902:SF0">
    <property type="entry name" value="TRAFFICKING PROTEIN PARTICLE COMPLEX SUBUNIT 5"/>
    <property type="match status" value="1"/>
</dbReference>
<dbReference type="CDD" id="cd14943">
    <property type="entry name" value="TRAPPC5_Trs31"/>
    <property type="match status" value="1"/>
</dbReference>
<evidence type="ECO:0000256" key="9">
    <source>
        <dbReference type="ARBA" id="ARBA00068379"/>
    </source>
</evidence>
<keyword evidence="6 10" id="KW-0256">Endoplasmic reticulum</keyword>
<keyword evidence="13" id="KW-1185">Reference proteome</keyword>
<evidence type="ECO:0000256" key="10">
    <source>
        <dbReference type="PIRNR" id="PIRNR017479"/>
    </source>
</evidence>
<name>E4XK01_OIKDI</name>
<evidence type="ECO:0000256" key="7">
    <source>
        <dbReference type="ARBA" id="ARBA00022892"/>
    </source>
</evidence>
<evidence type="ECO:0000256" key="2">
    <source>
        <dbReference type="ARBA" id="ARBA00004222"/>
    </source>
</evidence>
<dbReference type="FunCoup" id="E4XK01">
    <property type="interactions" value="90"/>
</dbReference>
<evidence type="ECO:0000313" key="12">
    <source>
        <dbReference type="EMBL" id="CBY35021.1"/>
    </source>
</evidence>